<keyword evidence="1" id="KW-0378">Hydrolase</keyword>
<dbReference type="Gene3D" id="3.40.50.1820">
    <property type="entry name" value="alpha/beta hydrolase"/>
    <property type="match status" value="1"/>
</dbReference>
<gene>
    <name evidence="2" type="primary">MES1</name>
    <name evidence="2" type="ORF">KSP39_PZI022742</name>
</gene>
<dbReference type="Proteomes" id="UP001418222">
    <property type="component" value="Unassembled WGS sequence"/>
</dbReference>
<evidence type="ECO:0000313" key="2">
    <source>
        <dbReference type="EMBL" id="KAK8916292.1"/>
    </source>
</evidence>
<evidence type="ECO:0000313" key="3">
    <source>
        <dbReference type="Proteomes" id="UP001418222"/>
    </source>
</evidence>
<reference evidence="2 3" key="1">
    <citation type="journal article" date="2022" name="Nat. Plants">
        <title>Genomes of leafy and leafless Platanthera orchids illuminate the evolution of mycoheterotrophy.</title>
        <authorList>
            <person name="Li M.H."/>
            <person name="Liu K.W."/>
            <person name="Li Z."/>
            <person name="Lu H.C."/>
            <person name="Ye Q.L."/>
            <person name="Zhang D."/>
            <person name="Wang J.Y."/>
            <person name="Li Y.F."/>
            <person name="Zhong Z.M."/>
            <person name="Liu X."/>
            <person name="Yu X."/>
            <person name="Liu D.K."/>
            <person name="Tu X.D."/>
            <person name="Liu B."/>
            <person name="Hao Y."/>
            <person name="Liao X.Y."/>
            <person name="Jiang Y.T."/>
            <person name="Sun W.H."/>
            <person name="Chen J."/>
            <person name="Chen Y.Q."/>
            <person name="Ai Y."/>
            <person name="Zhai J.W."/>
            <person name="Wu S.S."/>
            <person name="Zhou Z."/>
            <person name="Hsiao Y.Y."/>
            <person name="Wu W.L."/>
            <person name="Chen Y.Y."/>
            <person name="Lin Y.F."/>
            <person name="Hsu J.L."/>
            <person name="Li C.Y."/>
            <person name="Wang Z.W."/>
            <person name="Zhao X."/>
            <person name="Zhong W.Y."/>
            <person name="Ma X.K."/>
            <person name="Ma L."/>
            <person name="Huang J."/>
            <person name="Chen G.Z."/>
            <person name="Huang M.Z."/>
            <person name="Huang L."/>
            <person name="Peng D.H."/>
            <person name="Luo Y.B."/>
            <person name="Zou S.Q."/>
            <person name="Chen S.P."/>
            <person name="Lan S."/>
            <person name="Tsai W.C."/>
            <person name="Van de Peer Y."/>
            <person name="Liu Z.J."/>
        </authorList>
    </citation>
    <scope>NUCLEOTIDE SEQUENCE [LARGE SCALE GENOMIC DNA]</scope>
    <source>
        <strain evidence="2">Lor287</strain>
    </source>
</reference>
<keyword evidence="3" id="KW-1185">Reference proteome</keyword>
<sequence>MMVRPTSFFQEDLSKRAAFSEERYGSVDKVFVLCGEDASLTPDYQRWMVKNSPVKEVMEINEPSGSTL</sequence>
<dbReference type="AlphaFoldDB" id="A0AAP0FUR8"/>
<comment type="caution">
    <text evidence="2">The sequence shown here is derived from an EMBL/GenBank/DDBJ whole genome shotgun (WGS) entry which is preliminary data.</text>
</comment>
<accession>A0AAP0FUR8</accession>
<dbReference type="InterPro" id="IPR045889">
    <property type="entry name" value="MES/HNL"/>
</dbReference>
<evidence type="ECO:0000256" key="1">
    <source>
        <dbReference type="ARBA" id="ARBA00022801"/>
    </source>
</evidence>
<dbReference type="GO" id="GO:0080032">
    <property type="term" value="F:methyl jasmonate esterase activity"/>
    <property type="evidence" value="ECO:0007669"/>
    <property type="project" value="TreeGrafter"/>
</dbReference>
<dbReference type="GO" id="GO:0080030">
    <property type="term" value="F:methyl indole-3-acetate esterase activity"/>
    <property type="evidence" value="ECO:0007669"/>
    <property type="project" value="TreeGrafter"/>
</dbReference>
<dbReference type="PANTHER" id="PTHR10992">
    <property type="entry name" value="METHYLESTERASE FAMILY MEMBER"/>
    <property type="match status" value="1"/>
</dbReference>
<dbReference type="GO" id="GO:0009696">
    <property type="term" value="P:salicylic acid metabolic process"/>
    <property type="evidence" value="ECO:0007669"/>
    <property type="project" value="TreeGrafter"/>
</dbReference>
<dbReference type="InterPro" id="IPR029058">
    <property type="entry name" value="AB_hydrolase_fold"/>
</dbReference>
<protein>
    <submittedName>
        <fullName evidence="2">Methylesterase 1</fullName>
    </submittedName>
</protein>
<proteinExistence type="predicted"/>
<organism evidence="2 3">
    <name type="scientific">Platanthera zijinensis</name>
    <dbReference type="NCBI Taxonomy" id="2320716"/>
    <lineage>
        <taxon>Eukaryota</taxon>
        <taxon>Viridiplantae</taxon>
        <taxon>Streptophyta</taxon>
        <taxon>Embryophyta</taxon>
        <taxon>Tracheophyta</taxon>
        <taxon>Spermatophyta</taxon>
        <taxon>Magnoliopsida</taxon>
        <taxon>Liliopsida</taxon>
        <taxon>Asparagales</taxon>
        <taxon>Orchidaceae</taxon>
        <taxon>Orchidoideae</taxon>
        <taxon>Orchideae</taxon>
        <taxon>Orchidinae</taxon>
        <taxon>Platanthera</taxon>
    </lineage>
</organism>
<dbReference type="PANTHER" id="PTHR10992:SF1083">
    <property type="entry name" value="METHYLESTERASE 1"/>
    <property type="match status" value="1"/>
</dbReference>
<name>A0AAP0FUR8_9ASPA</name>
<dbReference type="EMBL" id="JBBWWQ010000020">
    <property type="protein sequence ID" value="KAK8916292.1"/>
    <property type="molecule type" value="Genomic_DNA"/>
</dbReference>
<dbReference type="GO" id="GO:0009694">
    <property type="term" value="P:jasmonic acid metabolic process"/>
    <property type="evidence" value="ECO:0007669"/>
    <property type="project" value="TreeGrafter"/>
</dbReference>
<dbReference type="GO" id="GO:0080031">
    <property type="term" value="F:methyl salicylate esterase activity"/>
    <property type="evidence" value="ECO:0007669"/>
    <property type="project" value="TreeGrafter"/>
</dbReference>